<dbReference type="InterPro" id="IPR015947">
    <property type="entry name" value="PUA-like_sf"/>
</dbReference>
<name>F0QZG8_PHOSB</name>
<dbReference type="RefSeq" id="WP_013616573.1">
    <property type="nucleotide sequence ID" value="NC_015164.1"/>
</dbReference>
<dbReference type="Pfam" id="PF04266">
    <property type="entry name" value="ASCH"/>
    <property type="match status" value="1"/>
</dbReference>
<dbReference type="InterPro" id="IPR007374">
    <property type="entry name" value="ASCH_domain"/>
</dbReference>
<evidence type="ECO:0000259" key="1">
    <source>
        <dbReference type="SMART" id="SM01022"/>
    </source>
</evidence>
<accession>F0QZG8</accession>
<reference evidence="2 3" key="1">
    <citation type="journal article" date="2011" name="Stand. Genomic Sci.">
        <title>Complete genome sequence of Bacteroides salanitronis type strain (BL78).</title>
        <authorList>
            <person name="Gronow S."/>
            <person name="Held B."/>
            <person name="Lucas S."/>
            <person name="Lapidus A."/>
            <person name="Del Rio T.G."/>
            <person name="Nolan M."/>
            <person name="Tice H."/>
            <person name="Deshpande S."/>
            <person name="Cheng J.F."/>
            <person name="Pitluck S."/>
            <person name="Liolios K."/>
            <person name="Pagani I."/>
            <person name="Ivanova N."/>
            <person name="Mavromatis K."/>
            <person name="Pati A."/>
            <person name="Tapia R."/>
            <person name="Han C."/>
            <person name="Goodwin L."/>
            <person name="Chen A."/>
            <person name="Palaniappan K."/>
            <person name="Land M."/>
            <person name="Hauser L."/>
            <person name="Chang Y.J."/>
            <person name="Jeffries C.D."/>
            <person name="Brambilla E.M."/>
            <person name="Rohde M."/>
            <person name="Goker M."/>
            <person name="Detter J.C."/>
            <person name="Woyke T."/>
            <person name="Bristow J."/>
            <person name="Markowitz V."/>
            <person name="Hugenholtz P."/>
            <person name="Kyrpides N.C."/>
            <person name="Klenk H.P."/>
            <person name="Eisen J.A."/>
        </authorList>
    </citation>
    <scope>NUCLEOTIDE SEQUENCE [LARGE SCALE GENOMIC DNA]</scope>
    <source>
        <strain evidence="2 3">DSM 18170</strain>
    </source>
</reference>
<dbReference type="HOGENOM" id="CLU_135561_1_0_10"/>
<dbReference type="SUPFAM" id="SSF88697">
    <property type="entry name" value="PUA domain-like"/>
    <property type="match status" value="1"/>
</dbReference>
<dbReference type="AlphaFoldDB" id="F0QZG8"/>
<sequence length="124" mass="14729">MKVLLSIKPEFVERIFDGSKKYEYRKMLFKRNDINVVVIYASAPVKRVVGEFRIKDIFSESVDVLWERTKEYSGISREYYLSYFQHKNIANAIEIGKIKKYKKMKMLSDYNIAQAPQSFCYISD</sequence>
<evidence type="ECO:0000313" key="2">
    <source>
        <dbReference type="EMBL" id="ADY35113.1"/>
    </source>
</evidence>
<dbReference type="STRING" id="667015.Bacsa_0516"/>
<gene>
    <name evidence="2" type="ordered locus">Bacsa_0516</name>
</gene>
<feature type="domain" description="ASCH" evidence="1">
    <location>
        <begin position="5"/>
        <end position="99"/>
    </location>
</feature>
<proteinExistence type="predicted"/>
<dbReference type="eggNOG" id="COG4933">
    <property type="taxonomic scope" value="Bacteria"/>
</dbReference>
<dbReference type="Gene3D" id="2.30.130.30">
    <property type="entry name" value="Hypothetical protein"/>
    <property type="match status" value="1"/>
</dbReference>
<organism evidence="2 3">
    <name type="scientific">Phocaeicola salanitronis (strain DSM 18170 / JCM 13657 / CCUG 60908 / BL78)</name>
    <name type="common">Bacteroides salanitronis</name>
    <dbReference type="NCBI Taxonomy" id="667015"/>
    <lineage>
        <taxon>Bacteria</taxon>
        <taxon>Pseudomonadati</taxon>
        <taxon>Bacteroidota</taxon>
        <taxon>Bacteroidia</taxon>
        <taxon>Bacteroidales</taxon>
        <taxon>Bacteroidaceae</taxon>
        <taxon>Phocaeicola</taxon>
    </lineage>
</organism>
<evidence type="ECO:0000313" key="3">
    <source>
        <dbReference type="Proteomes" id="UP000007486"/>
    </source>
</evidence>
<dbReference type="SMART" id="SM01022">
    <property type="entry name" value="ASCH"/>
    <property type="match status" value="1"/>
</dbReference>
<dbReference type="OrthoDB" id="9800495at2"/>
<dbReference type="EMBL" id="CP002530">
    <property type="protein sequence ID" value="ADY35113.1"/>
    <property type="molecule type" value="Genomic_DNA"/>
</dbReference>
<keyword evidence="3" id="KW-1185">Reference proteome</keyword>
<dbReference type="KEGG" id="bsa:Bacsa_0516"/>
<dbReference type="Proteomes" id="UP000007486">
    <property type="component" value="Chromosome"/>
</dbReference>
<protein>
    <submittedName>
        <fullName evidence="2">ASCH domain protein</fullName>
    </submittedName>
</protein>